<dbReference type="RefSeq" id="WP_345600356.1">
    <property type="nucleotide sequence ID" value="NZ_BAABLT010000006.1"/>
</dbReference>
<organism evidence="2 3">
    <name type="scientific">Saccharopolyspora rosea</name>
    <dbReference type="NCBI Taxonomy" id="524884"/>
    <lineage>
        <taxon>Bacteria</taxon>
        <taxon>Bacillati</taxon>
        <taxon>Actinomycetota</taxon>
        <taxon>Actinomycetes</taxon>
        <taxon>Pseudonocardiales</taxon>
        <taxon>Pseudonocardiaceae</taxon>
        <taxon>Saccharopolyspora</taxon>
    </lineage>
</organism>
<accession>A0ABW3FV95</accession>
<dbReference type="InterPro" id="IPR002575">
    <property type="entry name" value="Aminoglycoside_PTrfase"/>
</dbReference>
<dbReference type="Proteomes" id="UP001597018">
    <property type="component" value="Unassembled WGS sequence"/>
</dbReference>
<dbReference type="SUPFAM" id="SSF56112">
    <property type="entry name" value="Protein kinase-like (PK-like)"/>
    <property type="match status" value="1"/>
</dbReference>
<protein>
    <submittedName>
        <fullName evidence="2">Phosphotransferase</fullName>
    </submittedName>
</protein>
<evidence type="ECO:0000313" key="2">
    <source>
        <dbReference type="EMBL" id="MFD0921693.1"/>
    </source>
</evidence>
<gene>
    <name evidence="2" type="ORF">ACFQ16_18260</name>
</gene>
<name>A0ABW3FV95_9PSEU</name>
<proteinExistence type="predicted"/>
<keyword evidence="3" id="KW-1185">Reference proteome</keyword>
<reference evidence="3" key="1">
    <citation type="journal article" date="2019" name="Int. J. Syst. Evol. Microbiol.">
        <title>The Global Catalogue of Microorganisms (GCM) 10K type strain sequencing project: providing services to taxonomists for standard genome sequencing and annotation.</title>
        <authorList>
            <consortium name="The Broad Institute Genomics Platform"/>
            <consortium name="The Broad Institute Genome Sequencing Center for Infectious Disease"/>
            <person name="Wu L."/>
            <person name="Ma J."/>
        </authorList>
    </citation>
    <scope>NUCLEOTIDE SEQUENCE [LARGE SCALE GENOMIC DNA]</scope>
    <source>
        <strain evidence="3">CCUG 56401</strain>
    </source>
</reference>
<dbReference type="Pfam" id="PF01636">
    <property type="entry name" value="APH"/>
    <property type="match status" value="1"/>
</dbReference>
<evidence type="ECO:0000313" key="3">
    <source>
        <dbReference type="Proteomes" id="UP001597018"/>
    </source>
</evidence>
<dbReference type="EMBL" id="JBHTIW010000014">
    <property type="protein sequence ID" value="MFD0921693.1"/>
    <property type="molecule type" value="Genomic_DNA"/>
</dbReference>
<dbReference type="InterPro" id="IPR011009">
    <property type="entry name" value="Kinase-like_dom_sf"/>
</dbReference>
<dbReference type="Gene3D" id="3.90.1200.10">
    <property type="match status" value="1"/>
</dbReference>
<feature type="domain" description="Aminoglycoside phosphotransferase" evidence="1">
    <location>
        <begin position="42"/>
        <end position="258"/>
    </location>
</feature>
<evidence type="ECO:0000259" key="1">
    <source>
        <dbReference type="Pfam" id="PF01636"/>
    </source>
</evidence>
<comment type="caution">
    <text evidence="2">The sequence shown here is derived from an EMBL/GenBank/DDBJ whole genome shotgun (WGS) entry which is preliminary data.</text>
</comment>
<sequence>MTGDRFDEVWRAALAAATRLGAELGLPTGERRVLSNRGNLVVHLAPAPVVVRVATLTAWTRREPRAWLEREVAVARYVADRGGPVVPPSSLVDPGPHRRDGFALSLWTYLPAAQRRADPVAAGEALAVLHGALVGCPRELPLLSPVREQIGDGLAALERAEVLDRERLAALRARHERVLADLAQVDEPVVALHGDAHPGNLLGVGAGWWWTDLEETCRGPREWDLAVLAGACGADGGAALRAYASAAGVPVPTADALAPFVRARELEAVVWALGMAHQCPARYRAAARALLEDVLGGRAST</sequence>